<dbReference type="AlphaFoldDB" id="A0A8J3YCK3"/>
<evidence type="ECO:0000313" key="4">
    <source>
        <dbReference type="Proteomes" id="UP000652013"/>
    </source>
</evidence>
<comment type="caution">
    <text evidence="3">The sequence shown here is derived from an EMBL/GenBank/DDBJ whole genome shotgun (WGS) entry which is preliminary data.</text>
</comment>
<proteinExistence type="predicted"/>
<name>A0A8J3YCK3_9ACTN</name>
<sequence>MSAPSTDSNDANTGAHARMDSATTASASPTAYARIVIGMPPSLSGTSTGQGVAAISPLAPRPGAAAETIDGVMTRNRRRVRVLSYLGLALMFLCGGFAVLWINPGGAAGTPAIVAVLAGEVAAAALVVREANALKREDAARAAGQPGQPAARRT</sequence>
<dbReference type="EMBL" id="BOOY01000039">
    <property type="protein sequence ID" value="GIJ06241.1"/>
    <property type="molecule type" value="Genomic_DNA"/>
</dbReference>
<evidence type="ECO:0000256" key="1">
    <source>
        <dbReference type="SAM" id="MobiDB-lite"/>
    </source>
</evidence>
<keyword evidence="4" id="KW-1185">Reference proteome</keyword>
<dbReference type="Proteomes" id="UP000652013">
    <property type="component" value="Unassembled WGS sequence"/>
</dbReference>
<keyword evidence="2" id="KW-0472">Membrane</keyword>
<feature type="transmembrane region" description="Helical" evidence="2">
    <location>
        <begin position="108"/>
        <end position="128"/>
    </location>
</feature>
<feature type="region of interest" description="Disordered" evidence="1">
    <location>
        <begin position="1"/>
        <end position="23"/>
    </location>
</feature>
<keyword evidence="2" id="KW-1133">Transmembrane helix</keyword>
<evidence type="ECO:0000256" key="2">
    <source>
        <dbReference type="SAM" id="Phobius"/>
    </source>
</evidence>
<gene>
    <name evidence="3" type="ORF">Sya03_55930</name>
</gene>
<accession>A0A8J3YCK3</accession>
<feature type="transmembrane region" description="Helical" evidence="2">
    <location>
        <begin position="82"/>
        <end position="102"/>
    </location>
</feature>
<feature type="compositionally biased region" description="Polar residues" evidence="1">
    <location>
        <begin position="1"/>
        <end position="12"/>
    </location>
</feature>
<keyword evidence="2" id="KW-0812">Transmembrane</keyword>
<reference evidence="3" key="1">
    <citation type="submission" date="2021-01" db="EMBL/GenBank/DDBJ databases">
        <title>Whole genome shotgun sequence of Spirilliplanes yamanashiensis NBRC 15828.</title>
        <authorList>
            <person name="Komaki H."/>
            <person name="Tamura T."/>
        </authorList>
    </citation>
    <scope>NUCLEOTIDE SEQUENCE</scope>
    <source>
        <strain evidence="3">NBRC 15828</strain>
    </source>
</reference>
<evidence type="ECO:0000313" key="3">
    <source>
        <dbReference type="EMBL" id="GIJ06241.1"/>
    </source>
</evidence>
<protein>
    <submittedName>
        <fullName evidence="3">Uncharacterized protein</fullName>
    </submittedName>
</protein>
<organism evidence="3 4">
    <name type="scientific">Spirilliplanes yamanashiensis</name>
    <dbReference type="NCBI Taxonomy" id="42233"/>
    <lineage>
        <taxon>Bacteria</taxon>
        <taxon>Bacillati</taxon>
        <taxon>Actinomycetota</taxon>
        <taxon>Actinomycetes</taxon>
        <taxon>Micromonosporales</taxon>
        <taxon>Micromonosporaceae</taxon>
        <taxon>Spirilliplanes</taxon>
    </lineage>
</organism>